<dbReference type="GO" id="GO:0003723">
    <property type="term" value="F:RNA binding"/>
    <property type="evidence" value="ECO:0007669"/>
    <property type="project" value="InterPro"/>
</dbReference>
<sequence length="249" mass="29314">MQTTDLLALEEENTTQPQILFEDEDLLLLFKPSTWFVHPPENPRFRRGLKRRTCVQWLKDVHGIRAFPAHRLDAATEGILIFGKNKEATAHLNLQFKNHETHKVYYSVVRGWLREEDGRIELPLELDSTGELVPCETNYRTLARIEHPVKISKKFDTSRYSLLEVSPKTGRWHQIRRHMNRVSHPIIGDREHGDSHHNRYYRDQLKINGLCLWAKELTLTHPRSGQKVTFQSPTSEKWQDISRLFSYSI</sequence>
<dbReference type="GO" id="GO:0140098">
    <property type="term" value="F:catalytic activity, acting on RNA"/>
    <property type="evidence" value="ECO:0007669"/>
    <property type="project" value="UniProtKB-ARBA"/>
</dbReference>
<proteinExistence type="predicted"/>
<dbReference type="GO" id="GO:0000455">
    <property type="term" value="P:enzyme-directed rRNA pseudouridine synthesis"/>
    <property type="evidence" value="ECO:0007669"/>
    <property type="project" value="TreeGrafter"/>
</dbReference>
<keyword evidence="1" id="KW-0413">Isomerase</keyword>
<accession>M4V8Q5</accession>
<organism evidence="3 4">
    <name type="scientific">Pseudobdellovibrio exovorus JSS</name>
    <dbReference type="NCBI Taxonomy" id="1184267"/>
    <lineage>
        <taxon>Bacteria</taxon>
        <taxon>Pseudomonadati</taxon>
        <taxon>Bdellovibrionota</taxon>
        <taxon>Bdellovibrionia</taxon>
        <taxon>Bdellovibrionales</taxon>
        <taxon>Pseudobdellovibrionaceae</taxon>
        <taxon>Pseudobdellovibrio</taxon>
    </lineage>
</organism>
<dbReference type="Proteomes" id="UP000012040">
    <property type="component" value="Chromosome"/>
</dbReference>
<dbReference type="InterPro" id="IPR006145">
    <property type="entry name" value="PsdUridine_synth_RsuA/RluA"/>
</dbReference>
<evidence type="ECO:0000313" key="4">
    <source>
        <dbReference type="Proteomes" id="UP000012040"/>
    </source>
</evidence>
<dbReference type="HOGENOM" id="CLU_016902_11_4_7"/>
<dbReference type="Gene3D" id="3.30.2350.10">
    <property type="entry name" value="Pseudouridine synthase"/>
    <property type="match status" value="1"/>
</dbReference>
<dbReference type="EMBL" id="CP003537">
    <property type="protein sequence ID" value="AGH95787.1"/>
    <property type="molecule type" value="Genomic_DNA"/>
</dbReference>
<keyword evidence="4" id="KW-1185">Reference proteome</keyword>
<dbReference type="PANTHER" id="PTHR21600">
    <property type="entry name" value="MITOCHONDRIAL RNA PSEUDOURIDINE SYNTHASE"/>
    <property type="match status" value="1"/>
</dbReference>
<feature type="domain" description="Pseudouridine synthase RsuA/RluA-like" evidence="2">
    <location>
        <begin position="26"/>
        <end position="180"/>
    </location>
</feature>
<dbReference type="RefSeq" id="WP_015470277.1">
    <property type="nucleotide sequence ID" value="NC_020813.1"/>
</dbReference>
<dbReference type="PANTHER" id="PTHR21600:SF56">
    <property type="entry name" value="TRNA PSEUDOURIDINE SYNTHASE C"/>
    <property type="match status" value="1"/>
</dbReference>
<protein>
    <submittedName>
        <fullName evidence="3">Pseudouridine synthase Rlu family protein</fullName>
    </submittedName>
</protein>
<reference evidence="3 4" key="1">
    <citation type="journal article" date="2013" name="ISME J.">
        <title>By their genes ye shall know them: genomic signatures of predatory bacteria.</title>
        <authorList>
            <person name="Pasternak Z."/>
            <person name="Pietrokovski S."/>
            <person name="Rotem O."/>
            <person name="Gophna U."/>
            <person name="Lurie-Weinberger M.N."/>
            <person name="Jurkevitch E."/>
        </authorList>
    </citation>
    <scope>NUCLEOTIDE SEQUENCE [LARGE SCALE GENOMIC DNA]</scope>
    <source>
        <strain evidence="3 4">JSS</strain>
    </source>
</reference>
<dbReference type="SUPFAM" id="SSF55120">
    <property type="entry name" value="Pseudouridine synthase"/>
    <property type="match status" value="1"/>
</dbReference>
<dbReference type="InterPro" id="IPR020103">
    <property type="entry name" value="PsdUridine_synth_cat_dom_sf"/>
</dbReference>
<dbReference type="STRING" id="1184267.A11Q_1571"/>
<evidence type="ECO:0000313" key="3">
    <source>
        <dbReference type="EMBL" id="AGH95787.1"/>
    </source>
</evidence>
<evidence type="ECO:0000259" key="2">
    <source>
        <dbReference type="Pfam" id="PF00849"/>
    </source>
</evidence>
<dbReference type="OrthoDB" id="5290608at2"/>
<dbReference type="GO" id="GO:0009982">
    <property type="term" value="F:pseudouridine synthase activity"/>
    <property type="evidence" value="ECO:0007669"/>
    <property type="project" value="InterPro"/>
</dbReference>
<dbReference type="KEGG" id="bex:A11Q_1571"/>
<gene>
    <name evidence="3" type="ORF">A11Q_1571</name>
</gene>
<dbReference type="Pfam" id="PF00849">
    <property type="entry name" value="PseudoU_synth_2"/>
    <property type="match status" value="1"/>
</dbReference>
<name>M4V8Q5_9BACT</name>
<dbReference type="AlphaFoldDB" id="M4V8Q5"/>
<dbReference type="InterPro" id="IPR050188">
    <property type="entry name" value="RluA_PseudoU_synthase"/>
</dbReference>
<dbReference type="PATRIC" id="fig|1184267.3.peg.1589"/>
<dbReference type="eggNOG" id="COG0564">
    <property type="taxonomic scope" value="Bacteria"/>
</dbReference>
<evidence type="ECO:0000256" key="1">
    <source>
        <dbReference type="ARBA" id="ARBA00023235"/>
    </source>
</evidence>